<evidence type="ECO:0000256" key="4">
    <source>
        <dbReference type="ARBA" id="ARBA00022777"/>
    </source>
</evidence>
<dbReference type="GO" id="GO:0005524">
    <property type="term" value="F:ATP binding"/>
    <property type="evidence" value="ECO:0007669"/>
    <property type="project" value="UniProtKB-KW"/>
</dbReference>
<feature type="domain" description="Carbohydrate kinase PfkB" evidence="7">
    <location>
        <begin position="40"/>
        <end position="304"/>
    </location>
</feature>
<dbReference type="Proteomes" id="UP000249091">
    <property type="component" value="Chromosome 1"/>
</dbReference>
<dbReference type="EMBL" id="LS483468">
    <property type="protein sequence ID" value="SQI37186.1"/>
    <property type="molecule type" value="Genomic_DNA"/>
</dbReference>
<dbReference type="GO" id="GO:0009024">
    <property type="term" value="F:tagatose-6-phosphate kinase activity"/>
    <property type="evidence" value="ECO:0007669"/>
    <property type="project" value="UniProtKB-EC"/>
</dbReference>
<dbReference type="KEGG" id="rcr:NCTC10994_03510"/>
<proteinExistence type="inferred from homology"/>
<keyword evidence="2 6" id="KW-0808">Transferase</keyword>
<dbReference type="GO" id="GO:0005829">
    <property type="term" value="C:cytosol"/>
    <property type="evidence" value="ECO:0007669"/>
    <property type="project" value="TreeGrafter"/>
</dbReference>
<dbReference type="Pfam" id="PF00294">
    <property type="entry name" value="PfkB"/>
    <property type="match status" value="1"/>
</dbReference>
<dbReference type="STRING" id="1219011.GCA_001895045_03812"/>
<keyword evidence="4 8" id="KW-0418">Kinase</keyword>
<dbReference type="PANTHER" id="PTHR46566:SF2">
    <property type="entry name" value="ATP-DEPENDENT 6-PHOSPHOFRUCTOKINASE ISOZYME 2"/>
    <property type="match status" value="1"/>
</dbReference>
<evidence type="ECO:0000313" key="8">
    <source>
        <dbReference type="EMBL" id="SQI37186.1"/>
    </source>
</evidence>
<dbReference type="InterPro" id="IPR029056">
    <property type="entry name" value="Ribokinase-like"/>
</dbReference>
<evidence type="ECO:0000313" key="9">
    <source>
        <dbReference type="Proteomes" id="UP000249091"/>
    </source>
</evidence>
<evidence type="ECO:0000256" key="3">
    <source>
        <dbReference type="ARBA" id="ARBA00022741"/>
    </source>
</evidence>
<dbReference type="PANTHER" id="PTHR46566">
    <property type="entry name" value="1-PHOSPHOFRUCTOKINASE-RELATED"/>
    <property type="match status" value="1"/>
</dbReference>
<accession>A0A2X4UBP4</accession>
<dbReference type="EC" id="2.7.1.144" evidence="8"/>
<sequence>MPADRNERTISDDSRPRANAFVFAPSPLLTVTIEQAPNGTAELHVHPGGQGFWIGRMASILGMDVHLCGPFGGESGGILVDLINREGITVHPVASASDNGSYVHDRREGEREAVVDISPPTLSRHEIDDLFSASLGAGMSADVAVLGGPHCDDAVPTDVYMRLCADLSALNVPVVADLSGPTLGAALEGGVALLKVSHEDLIEDGRAASDDLDDLIAAMHSLHKEGARSVVISRAADPAIALHDGVVWEVETPPVQSVDHRGAGDSMTAGLAAAYAKGLDFEDALRLGAAAGAVNVTRRGLATGQREAIEKMTENVQVRRLEKDHA</sequence>
<dbReference type="GO" id="GO:0008443">
    <property type="term" value="F:phosphofructokinase activity"/>
    <property type="evidence" value="ECO:0007669"/>
    <property type="project" value="TreeGrafter"/>
</dbReference>
<comment type="similarity">
    <text evidence="1">Belongs to the carbohydrate kinase PfkB family.</text>
</comment>
<protein>
    <submittedName>
        <fullName evidence="8">6-phosphofructokinase</fullName>
        <ecNumber evidence="8">2.7.1.144</ecNumber>
    </submittedName>
</protein>
<dbReference type="RefSeq" id="WP_072704159.1">
    <property type="nucleotide sequence ID" value="NZ_JAFBBL010000001.1"/>
</dbReference>
<evidence type="ECO:0000256" key="6">
    <source>
        <dbReference type="PIRNR" id="PIRNR000535"/>
    </source>
</evidence>
<evidence type="ECO:0000259" key="7">
    <source>
        <dbReference type="Pfam" id="PF00294"/>
    </source>
</evidence>
<keyword evidence="9" id="KW-1185">Reference proteome</keyword>
<dbReference type="SUPFAM" id="SSF53613">
    <property type="entry name" value="Ribokinase-like"/>
    <property type="match status" value="1"/>
</dbReference>
<dbReference type="AlphaFoldDB" id="A0A2X4UBP4"/>
<dbReference type="InterPro" id="IPR017583">
    <property type="entry name" value="Tagatose/fructose_Pkinase"/>
</dbReference>
<dbReference type="Gene3D" id="3.40.1190.20">
    <property type="match status" value="1"/>
</dbReference>
<reference evidence="8 9" key="1">
    <citation type="submission" date="2018-06" db="EMBL/GenBank/DDBJ databases">
        <authorList>
            <consortium name="Pathogen Informatics"/>
            <person name="Doyle S."/>
        </authorList>
    </citation>
    <scope>NUCLEOTIDE SEQUENCE [LARGE SCALE GENOMIC DNA]</scope>
    <source>
        <strain evidence="8 9">NCTC10994</strain>
    </source>
</reference>
<gene>
    <name evidence="8" type="primary">pfkB_3</name>
    <name evidence="8" type="ORF">NCTC10994_03510</name>
</gene>
<organism evidence="8 9">
    <name type="scientific">Rhodococcus coprophilus</name>
    <dbReference type="NCBI Taxonomy" id="38310"/>
    <lineage>
        <taxon>Bacteria</taxon>
        <taxon>Bacillati</taxon>
        <taxon>Actinomycetota</taxon>
        <taxon>Actinomycetes</taxon>
        <taxon>Mycobacteriales</taxon>
        <taxon>Nocardiaceae</taxon>
        <taxon>Rhodococcus</taxon>
    </lineage>
</organism>
<evidence type="ECO:0000256" key="5">
    <source>
        <dbReference type="ARBA" id="ARBA00022840"/>
    </source>
</evidence>
<evidence type="ECO:0000256" key="2">
    <source>
        <dbReference type="ARBA" id="ARBA00022679"/>
    </source>
</evidence>
<evidence type="ECO:0000256" key="1">
    <source>
        <dbReference type="ARBA" id="ARBA00010688"/>
    </source>
</evidence>
<keyword evidence="3" id="KW-0547">Nucleotide-binding</keyword>
<dbReference type="PIRSF" id="PIRSF000535">
    <property type="entry name" value="1PFK/6PFK/LacC"/>
    <property type="match status" value="1"/>
</dbReference>
<name>A0A2X4UBP4_9NOCA</name>
<dbReference type="InterPro" id="IPR011611">
    <property type="entry name" value="PfkB_dom"/>
</dbReference>
<keyword evidence="5" id="KW-0067">ATP-binding</keyword>